<accession>A0A8J3LLX3</accession>
<dbReference type="InterPro" id="IPR042099">
    <property type="entry name" value="ANL_N_sf"/>
</dbReference>
<evidence type="ECO:0000259" key="1">
    <source>
        <dbReference type="Pfam" id="PF00501"/>
    </source>
</evidence>
<dbReference type="SUPFAM" id="SSF56801">
    <property type="entry name" value="Acetyl-CoA synthetase-like"/>
    <property type="match status" value="1"/>
</dbReference>
<dbReference type="Pfam" id="PF00501">
    <property type="entry name" value="AMP-binding"/>
    <property type="match status" value="1"/>
</dbReference>
<feature type="domain" description="AMP-binding enzyme C-terminal" evidence="2">
    <location>
        <begin position="431"/>
        <end position="507"/>
    </location>
</feature>
<dbReference type="AlphaFoldDB" id="A0A8J3LLX3"/>
<dbReference type="EMBL" id="BONU01000033">
    <property type="protein sequence ID" value="GIG75578.1"/>
    <property type="molecule type" value="Genomic_DNA"/>
</dbReference>
<dbReference type="InterPro" id="IPR025110">
    <property type="entry name" value="AMP-bd_C"/>
</dbReference>
<dbReference type="InterPro" id="IPR050237">
    <property type="entry name" value="ATP-dep_AMP-bd_enzyme"/>
</dbReference>
<dbReference type="InterPro" id="IPR000873">
    <property type="entry name" value="AMP-dep_synth/lig_dom"/>
</dbReference>
<dbReference type="Gene3D" id="3.40.50.12780">
    <property type="entry name" value="N-terminal domain of ligase-like"/>
    <property type="match status" value="1"/>
</dbReference>
<keyword evidence="3" id="KW-0436">Ligase</keyword>
<dbReference type="InterPro" id="IPR020845">
    <property type="entry name" value="AMP-binding_CS"/>
</dbReference>
<dbReference type="Proteomes" id="UP000653674">
    <property type="component" value="Unassembled WGS sequence"/>
</dbReference>
<evidence type="ECO:0000259" key="2">
    <source>
        <dbReference type="Pfam" id="PF13193"/>
    </source>
</evidence>
<keyword evidence="4" id="KW-1185">Reference proteome</keyword>
<dbReference type="PANTHER" id="PTHR43767">
    <property type="entry name" value="LONG-CHAIN-FATTY-ACID--COA LIGASE"/>
    <property type="match status" value="1"/>
</dbReference>
<protein>
    <submittedName>
        <fullName evidence="3">ATP-dependent acyl-CoA ligase</fullName>
    </submittedName>
</protein>
<dbReference type="InterPro" id="IPR045851">
    <property type="entry name" value="AMP-bd_C_sf"/>
</dbReference>
<organism evidence="3 4">
    <name type="scientific">Planosporangium flavigriseum</name>
    <dbReference type="NCBI Taxonomy" id="373681"/>
    <lineage>
        <taxon>Bacteria</taxon>
        <taxon>Bacillati</taxon>
        <taxon>Actinomycetota</taxon>
        <taxon>Actinomycetes</taxon>
        <taxon>Micromonosporales</taxon>
        <taxon>Micromonosporaceae</taxon>
        <taxon>Planosporangium</taxon>
    </lineage>
</organism>
<dbReference type="GO" id="GO:0016878">
    <property type="term" value="F:acid-thiol ligase activity"/>
    <property type="evidence" value="ECO:0007669"/>
    <property type="project" value="UniProtKB-ARBA"/>
</dbReference>
<evidence type="ECO:0000313" key="3">
    <source>
        <dbReference type="EMBL" id="GIG75578.1"/>
    </source>
</evidence>
<dbReference type="Gene3D" id="3.30.300.30">
    <property type="match status" value="1"/>
</dbReference>
<gene>
    <name evidence="3" type="ORF">Pfl04_39820</name>
</gene>
<reference evidence="3" key="1">
    <citation type="submission" date="2021-01" db="EMBL/GenBank/DDBJ databases">
        <title>Whole genome shotgun sequence of Planosporangium flavigriseum NBRC 105377.</title>
        <authorList>
            <person name="Komaki H."/>
            <person name="Tamura T."/>
        </authorList>
    </citation>
    <scope>NUCLEOTIDE SEQUENCE</scope>
    <source>
        <strain evidence="3">NBRC 105377</strain>
    </source>
</reference>
<feature type="domain" description="AMP-dependent synthetase/ligase" evidence="1">
    <location>
        <begin position="14"/>
        <end position="381"/>
    </location>
</feature>
<name>A0A8J3LLX3_9ACTN</name>
<sequence>MSLLADGVLPDVLRARVAESPDSTFFQTVGGSPVTYRETYERACSVGNGLVTLGVDKGECVVIMADNAADPLYTWLGILLAGAVDVAINTAYRGHSLEHALQNSRARTMFVDEKFLPRIAEIRESLTYLQTLVVYGSAADRPELPGIRLLAYSDLLGSTDTAPDRTVGPHDLASVVYTSGTTGPAKGVMMPHGQITLFARLGVEGAQMTEDDAHYCFIPLFHVAGKYMAIYGSMMTGGKVIIDTQFSAEHWLPRVREYGATLSHVHGPLVEMIYSKPELPDDADNPCTRIIASPFPAKIAEDFERRFALRGMETWGMTEVTVPVWQPYSEPLRVGCCGRLRDEHFELRIVDPDTDEEMPTGQTGEIVIRPRRPWTIMQGYLHNPEATLNAWRNLWFHSGDLGYLDADGYLYFVDRAKERIRRRAENISSYEIEAAAVTHPGVTECVAVGVPSEFEGDDDVMIVVIRAAGSDTAPEELVAYLAQRLPHFMVPRYITFVDELPRTPLGKPQKALIKKAGVTEATWDRKATGVSLRELVG</sequence>
<proteinExistence type="predicted"/>
<dbReference type="RefSeq" id="WP_168079606.1">
    <property type="nucleotide sequence ID" value="NZ_BAAAQJ010000012.1"/>
</dbReference>
<comment type="caution">
    <text evidence="3">The sequence shown here is derived from an EMBL/GenBank/DDBJ whole genome shotgun (WGS) entry which is preliminary data.</text>
</comment>
<dbReference type="PROSITE" id="PS00455">
    <property type="entry name" value="AMP_BINDING"/>
    <property type="match status" value="1"/>
</dbReference>
<dbReference type="PANTHER" id="PTHR43767:SF1">
    <property type="entry name" value="NONRIBOSOMAL PEPTIDE SYNTHASE PES1 (EUROFUNG)-RELATED"/>
    <property type="match status" value="1"/>
</dbReference>
<evidence type="ECO:0000313" key="4">
    <source>
        <dbReference type="Proteomes" id="UP000653674"/>
    </source>
</evidence>
<dbReference type="Pfam" id="PF13193">
    <property type="entry name" value="AMP-binding_C"/>
    <property type="match status" value="1"/>
</dbReference>